<dbReference type="Gene3D" id="3.90.550.10">
    <property type="entry name" value="Spore Coat Polysaccharide Biosynthesis Protein SpsA, Chain A"/>
    <property type="match status" value="1"/>
</dbReference>
<dbReference type="EMBL" id="BAAANV010000015">
    <property type="protein sequence ID" value="GAA1533667.1"/>
    <property type="molecule type" value="Genomic_DNA"/>
</dbReference>
<name>A0ABN2B4Q0_9MICO</name>
<dbReference type="RefSeq" id="WP_346029583.1">
    <property type="nucleotide sequence ID" value="NZ_BAAANV010000015.1"/>
</dbReference>
<evidence type="ECO:0000313" key="3">
    <source>
        <dbReference type="Proteomes" id="UP001501288"/>
    </source>
</evidence>
<gene>
    <name evidence="2" type="ORF">GCM10009762_04950</name>
</gene>
<dbReference type="PANTHER" id="PTHR43685:SF2">
    <property type="entry name" value="GLYCOSYLTRANSFERASE 2-LIKE DOMAIN-CONTAINING PROTEIN"/>
    <property type="match status" value="1"/>
</dbReference>
<dbReference type="InterPro" id="IPR029044">
    <property type="entry name" value="Nucleotide-diphossugar_trans"/>
</dbReference>
<sequence length="295" mass="32833">MTPAKVTCVIPTHLRDELCLRALQSVLAQTVPVHEVIVVDDSRRDPQRASIKSVQDADARVRVLNHENVDKSASSSRNAGARAATGDVLAFLDDDDIWRPGFLERVLVPLARPGIDMAVAWGAIRFDGGLFEDQIKMTPDATATETYARNIGLTGSNFAIKREAFEAIGGFDAHMVVWNDLDFLNRFLESARTYEVVESSLVEQDATDVAGNHLSSRGLRQAMGIGRYYDKYAGKMSFAQKRAVKRRYHVAHLVPESGRPTYARHLAQALIRTTPADVLAVIERRRLNMRYGREA</sequence>
<dbReference type="InterPro" id="IPR050834">
    <property type="entry name" value="Glycosyltransf_2"/>
</dbReference>
<evidence type="ECO:0000259" key="1">
    <source>
        <dbReference type="Pfam" id="PF00535"/>
    </source>
</evidence>
<comment type="caution">
    <text evidence="2">The sequence shown here is derived from an EMBL/GenBank/DDBJ whole genome shotgun (WGS) entry which is preliminary data.</text>
</comment>
<feature type="domain" description="Glycosyltransferase 2-like" evidence="1">
    <location>
        <begin position="8"/>
        <end position="168"/>
    </location>
</feature>
<dbReference type="SUPFAM" id="SSF53448">
    <property type="entry name" value="Nucleotide-diphospho-sugar transferases"/>
    <property type="match status" value="1"/>
</dbReference>
<accession>A0ABN2B4Q0</accession>
<reference evidence="2 3" key="1">
    <citation type="journal article" date="2019" name="Int. J. Syst. Evol. Microbiol.">
        <title>The Global Catalogue of Microorganisms (GCM) 10K type strain sequencing project: providing services to taxonomists for standard genome sequencing and annotation.</title>
        <authorList>
            <consortium name="The Broad Institute Genomics Platform"/>
            <consortium name="The Broad Institute Genome Sequencing Center for Infectious Disease"/>
            <person name="Wu L."/>
            <person name="Ma J."/>
        </authorList>
    </citation>
    <scope>NUCLEOTIDE SEQUENCE [LARGE SCALE GENOMIC DNA]</scope>
    <source>
        <strain evidence="2 3">JCM 14588</strain>
    </source>
</reference>
<dbReference type="PANTHER" id="PTHR43685">
    <property type="entry name" value="GLYCOSYLTRANSFERASE"/>
    <property type="match status" value="1"/>
</dbReference>
<evidence type="ECO:0000313" key="2">
    <source>
        <dbReference type="EMBL" id="GAA1533667.1"/>
    </source>
</evidence>
<dbReference type="CDD" id="cd00761">
    <property type="entry name" value="Glyco_tranf_GTA_type"/>
    <property type="match status" value="1"/>
</dbReference>
<dbReference type="InterPro" id="IPR001173">
    <property type="entry name" value="Glyco_trans_2-like"/>
</dbReference>
<dbReference type="Proteomes" id="UP001501288">
    <property type="component" value="Unassembled WGS sequence"/>
</dbReference>
<proteinExistence type="predicted"/>
<dbReference type="Pfam" id="PF00535">
    <property type="entry name" value="Glycos_transf_2"/>
    <property type="match status" value="1"/>
</dbReference>
<organism evidence="2 3">
    <name type="scientific">Dermacoccus barathri</name>
    <dbReference type="NCBI Taxonomy" id="322601"/>
    <lineage>
        <taxon>Bacteria</taxon>
        <taxon>Bacillati</taxon>
        <taxon>Actinomycetota</taxon>
        <taxon>Actinomycetes</taxon>
        <taxon>Micrococcales</taxon>
        <taxon>Dermacoccaceae</taxon>
        <taxon>Dermacoccus</taxon>
    </lineage>
</organism>
<protein>
    <recommendedName>
        <fullName evidence="1">Glycosyltransferase 2-like domain-containing protein</fullName>
    </recommendedName>
</protein>
<keyword evidence="3" id="KW-1185">Reference proteome</keyword>